<evidence type="ECO:0000256" key="3">
    <source>
        <dbReference type="ARBA" id="ARBA00023211"/>
    </source>
</evidence>
<dbReference type="AlphaFoldDB" id="A0A6J6P6V6"/>
<dbReference type="InterPro" id="IPR004464">
    <property type="entry name" value="FBPase_class-2/SBPase"/>
</dbReference>
<dbReference type="Gene3D" id="3.30.540.10">
    <property type="entry name" value="Fructose-1,6-Bisphosphatase, subunit A, domain 1"/>
    <property type="match status" value="1"/>
</dbReference>
<evidence type="ECO:0000256" key="2">
    <source>
        <dbReference type="ARBA" id="ARBA00022801"/>
    </source>
</evidence>
<dbReference type="GO" id="GO:0030388">
    <property type="term" value="P:fructose 1,6-bisphosphate metabolic process"/>
    <property type="evidence" value="ECO:0007669"/>
    <property type="project" value="TreeGrafter"/>
</dbReference>
<dbReference type="GO" id="GO:0046872">
    <property type="term" value="F:metal ion binding"/>
    <property type="evidence" value="ECO:0007669"/>
    <property type="project" value="UniProtKB-KW"/>
</dbReference>
<keyword evidence="1" id="KW-0479">Metal-binding</keyword>
<dbReference type="PIRSF" id="PIRSF004532">
    <property type="entry name" value="GlpX"/>
    <property type="match status" value="1"/>
</dbReference>
<evidence type="ECO:0000313" key="5">
    <source>
        <dbReference type="EMBL" id="CAB4692433.1"/>
    </source>
</evidence>
<dbReference type="GO" id="GO:0005829">
    <property type="term" value="C:cytosol"/>
    <property type="evidence" value="ECO:0007669"/>
    <property type="project" value="TreeGrafter"/>
</dbReference>
<evidence type="ECO:0000256" key="1">
    <source>
        <dbReference type="ARBA" id="ARBA00022723"/>
    </source>
</evidence>
<dbReference type="GO" id="GO:0006094">
    <property type="term" value="P:gluconeogenesis"/>
    <property type="evidence" value="ECO:0007669"/>
    <property type="project" value="InterPro"/>
</dbReference>
<dbReference type="Pfam" id="PF03320">
    <property type="entry name" value="FBPase_glpX"/>
    <property type="match status" value="1"/>
</dbReference>
<keyword evidence="3" id="KW-0464">Manganese</keyword>
<organism evidence="5">
    <name type="scientific">freshwater metagenome</name>
    <dbReference type="NCBI Taxonomy" id="449393"/>
    <lineage>
        <taxon>unclassified sequences</taxon>
        <taxon>metagenomes</taxon>
        <taxon>ecological metagenomes</taxon>
    </lineage>
</organism>
<evidence type="ECO:0000256" key="4">
    <source>
        <dbReference type="ARBA" id="ARBA00023277"/>
    </source>
</evidence>
<keyword evidence="4" id="KW-0119">Carbohydrate metabolism</keyword>
<accession>A0A6J6P6V6</accession>
<dbReference type="EMBL" id="CAEZXK010000035">
    <property type="protein sequence ID" value="CAB4692433.1"/>
    <property type="molecule type" value="Genomic_DNA"/>
</dbReference>
<dbReference type="PANTHER" id="PTHR30447:SF0">
    <property type="entry name" value="FRUCTOSE-1,6-BISPHOSPHATASE 1 CLASS 2-RELATED"/>
    <property type="match status" value="1"/>
</dbReference>
<name>A0A6J6P6V6_9ZZZZ</name>
<dbReference type="GO" id="GO:0042132">
    <property type="term" value="F:fructose 1,6-bisphosphate 1-phosphatase activity"/>
    <property type="evidence" value="ECO:0007669"/>
    <property type="project" value="InterPro"/>
</dbReference>
<dbReference type="Gene3D" id="3.40.190.90">
    <property type="match status" value="1"/>
</dbReference>
<dbReference type="PANTHER" id="PTHR30447">
    <property type="entry name" value="FRUCTOSE-1,6-BISPHOSPHATASE CLASS 2"/>
    <property type="match status" value="1"/>
</dbReference>
<protein>
    <submittedName>
        <fullName evidence="5">Unannotated protein</fullName>
    </submittedName>
</protein>
<keyword evidence="2" id="KW-0378">Hydrolase</keyword>
<dbReference type="GO" id="GO:0006071">
    <property type="term" value="P:glycerol metabolic process"/>
    <property type="evidence" value="ECO:0007669"/>
    <property type="project" value="InterPro"/>
</dbReference>
<reference evidence="5" key="1">
    <citation type="submission" date="2020-05" db="EMBL/GenBank/DDBJ databases">
        <authorList>
            <person name="Chiriac C."/>
            <person name="Salcher M."/>
            <person name="Ghai R."/>
            <person name="Kavagutti S V."/>
        </authorList>
    </citation>
    <scope>NUCLEOTIDE SEQUENCE</scope>
</reference>
<gene>
    <name evidence="5" type="ORF">UFOPK2370_01046</name>
</gene>
<dbReference type="SUPFAM" id="SSF56655">
    <property type="entry name" value="Carbohydrate phosphatase"/>
    <property type="match status" value="1"/>
</dbReference>
<sequence length="318" mass="33417">MKLNDVGQPTLDLFAAAVAAAAGAWPMVGSGDKFAVDEAAVDAMRASLRNADFGGIIVIGEGEKDEAPMLFNGELIGAGLRPDYDIAVDPIDGTALAAEGIEGAVSVIAATERGKMLDCKDVFYMKKLITGVEGLGVCDIDMTPTENILALAAAKEIAVTDLRVAVINKPRNKHVIEEVEATGATWVSFDEGDVAMAVAAATGDSGIDMLLGVGGCAEGIVTACAVRILGAHMQGRLAPSNPDELERALEAGHDLEKKLELDDMVWGERFIFVLSGVTDGLLVRGIAETPEGLEIQSFLLDSELDEGHILDVRVEREN</sequence>
<proteinExistence type="predicted"/>